<feature type="compositionally biased region" description="Low complexity" evidence="1">
    <location>
        <begin position="296"/>
        <end position="307"/>
    </location>
</feature>
<protein>
    <submittedName>
        <fullName evidence="3">Uncharacterized protein</fullName>
    </submittedName>
</protein>
<feature type="compositionally biased region" description="Pro residues" evidence="1">
    <location>
        <begin position="283"/>
        <end position="295"/>
    </location>
</feature>
<feature type="region of interest" description="Disordered" evidence="1">
    <location>
        <begin position="153"/>
        <end position="313"/>
    </location>
</feature>
<keyword evidence="4" id="KW-1185">Reference proteome</keyword>
<evidence type="ECO:0000256" key="2">
    <source>
        <dbReference type="SAM" id="Phobius"/>
    </source>
</evidence>
<keyword evidence="2" id="KW-0812">Transmembrane</keyword>
<accession>A0ABZ1MWI0</accession>
<feature type="region of interest" description="Disordered" evidence="1">
    <location>
        <begin position="66"/>
        <end position="130"/>
    </location>
</feature>
<feature type="transmembrane region" description="Helical" evidence="2">
    <location>
        <begin position="134"/>
        <end position="152"/>
    </location>
</feature>
<dbReference type="EMBL" id="CP108341">
    <property type="protein sequence ID" value="WTW31457.1"/>
    <property type="molecule type" value="Genomic_DNA"/>
</dbReference>
<sequence length="321" mass="33025">MDYCSSCRRHLNGALVCPGCGAYAPDIDPSAADGRTGPAAPPAWREGNVWDDRTVWDGARSGTRELPLAYTGPFGGRENPATDPAGGHEIPDTDPSGGHGSAGTAAADDYQVPQQGRAARRRQMARWKKNQRRAVVATAVALVGGGLTVAAMKGDSTPGVQAATAPEDTTMGGAGGEAPTYTEPTSTQRDTPRSTPTEPGAGKAPHREQPRTAAPRTTPADPRTDAAATPRELPLTTPRQRTTVPSTVDTVTGNARTSTSKVTERTTPPASESGADTQQPADPTTPPPAASPTPTSPSNSGSNSNSDSKSKELCLLVICLG</sequence>
<name>A0ABZ1MWI0_STREF</name>
<reference evidence="3 4" key="1">
    <citation type="submission" date="2022-10" db="EMBL/GenBank/DDBJ databases">
        <title>The complete genomes of actinobacterial strains from the NBC collection.</title>
        <authorList>
            <person name="Joergensen T.S."/>
            <person name="Alvarez Arevalo M."/>
            <person name="Sterndorff E.B."/>
            <person name="Faurdal D."/>
            <person name="Vuksanovic O."/>
            <person name="Mourched A.-S."/>
            <person name="Charusanti P."/>
            <person name="Shaw S."/>
            <person name="Blin K."/>
            <person name="Weber T."/>
        </authorList>
    </citation>
    <scope>NUCLEOTIDE SEQUENCE [LARGE SCALE GENOMIC DNA]</scope>
    <source>
        <strain evidence="3 4">NBC_00017</strain>
    </source>
</reference>
<gene>
    <name evidence="3" type="ORF">OHU35_37660</name>
</gene>
<dbReference type="Proteomes" id="UP001621512">
    <property type="component" value="Chromosome"/>
</dbReference>
<feature type="compositionally biased region" description="Basic residues" evidence="1">
    <location>
        <begin position="118"/>
        <end position="130"/>
    </location>
</feature>
<feature type="compositionally biased region" description="Polar residues" evidence="1">
    <location>
        <begin position="182"/>
        <end position="197"/>
    </location>
</feature>
<feature type="compositionally biased region" description="Low complexity" evidence="1">
    <location>
        <begin position="211"/>
        <end position="231"/>
    </location>
</feature>
<organism evidence="3 4">
    <name type="scientific">Streptomyces purpurascens</name>
    <dbReference type="NCBI Taxonomy" id="1924"/>
    <lineage>
        <taxon>Bacteria</taxon>
        <taxon>Bacillati</taxon>
        <taxon>Actinomycetota</taxon>
        <taxon>Actinomycetes</taxon>
        <taxon>Kitasatosporales</taxon>
        <taxon>Streptomycetaceae</taxon>
        <taxon>Streptomyces</taxon>
    </lineage>
</organism>
<keyword evidence="2" id="KW-1133">Transmembrane helix</keyword>
<dbReference type="RefSeq" id="WP_189722434.1">
    <property type="nucleotide sequence ID" value="NZ_BMUK01000002.1"/>
</dbReference>
<proteinExistence type="predicted"/>
<evidence type="ECO:0000313" key="4">
    <source>
        <dbReference type="Proteomes" id="UP001621512"/>
    </source>
</evidence>
<keyword evidence="2" id="KW-0472">Membrane</keyword>
<evidence type="ECO:0000313" key="3">
    <source>
        <dbReference type="EMBL" id="WTW31457.1"/>
    </source>
</evidence>
<feature type="compositionally biased region" description="Polar residues" evidence="1">
    <location>
        <begin position="237"/>
        <end position="270"/>
    </location>
</feature>
<evidence type="ECO:0000256" key="1">
    <source>
        <dbReference type="SAM" id="MobiDB-lite"/>
    </source>
</evidence>